<accession>A0AAN9AIA7</accession>
<feature type="region of interest" description="Disordered" evidence="1">
    <location>
        <begin position="299"/>
        <end position="368"/>
    </location>
</feature>
<protein>
    <submittedName>
        <fullName evidence="2">Uncharacterized protein</fullName>
    </submittedName>
</protein>
<feature type="compositionally biased region" description="Low complexity" evidence="1">
    <location>
        <begin position="470"/>
        <end position="488"/>
    </location>
</feature>
<name>A0AAN9AIA7_9CAEN</name>
<feature type="compositionally biased region" description="Low complexity" evidence="1">
    <location>
        <begin position="359"/>
        <end position="368"/>
    </location>
</feature>
<reference evidence="2 3" key="1">
    <citation type="submission" date="2024-02" db="EMBL/GenBank/DDBJ databases">
        <title>Chromosome-scale genome assembly of the rough periwinkle Littorina saxatilis.</title>
        <authorList>
            <person name="De Jode A."/>
            <person name="Faria R."/>
            <person name="Formenti G."/>
            <person name="Sims Y."/>
            <person name="Smith T.P."/>
            <person name="Tracey A."/>
            <person name="Wood J.M.D."/>
            <person name="Zagrodzka Z.B."/>
            <person name="Johannesson K."/>
            <person name="Butlin R.K."/>
            <person name="Leder E.H."/>
        </authorList>
    </citation>
    <scope>NUCLEOTIDE SEQUENCE [LARGE SCALE GENOMIC DNA]</scope>
    <source>
        <strain evidence="2">Snail1</strain>
        <tissue evidence="2">Muscle</tissue>
    </source>
</reference>
<proteinExistence type="predicted"/>
<feature type="region of interest" description="Disordered" evidence="1">
    <location>
        <begin position="14"/>
        <end position="42"/>
    </location>
</feature>
<feature type="compositionally biased region" description="Basic and acidic residues" evidence="1">
    <location>
        <begin position="327"/>
        <end position="337"/>
    </location>
</feature>
<gene>
    <name evidence="2" type="ORF">V1264_021510</name>
</gene>
<organism evidence="2 3">
    <name type="scientific">Littorina saxatilis</name>
    <dbReference type="NCBI Taxonomy" id="31220"/>
    <lineage>
        <taxon>Eukaryota</taxon>
        <taxon>Metazoa</taxon>
        <taxon>Spiralia</taxon>
        <taxon>Lophotrochozoa</taxon>
        <taxon>Mollusca</taxon>
        <taxon>Gastropoda</taxon>
        <taxon>Caenogastropoda</taxon>
        <taxon>Littorinimorpha</taxon>
        <taxon>Littorinoidea</taxon>
        <taxon>Littorinidae</taxon>
        <taxon>Littorina</taxon>
    </lineage>
</organism>
<feature type="region of interest" description="Disordered" evidence="1">
    <location>
        <begin position="406"/>
        <end position="434"/>
    </location>
</feature>
<evidence type="ECO:0000256" key="1">
    <source>
        <dbReference type="SAM" id="MobiDB-lite"/>
    </source>
</evidence>
<feature type="compositionally biased region" description="Polar residues" evidence="1">
    <location>
        <begin position="340"/>
        <end position="349"/>
    </location>
</feature>
<feature type="compositionally biased region" description="Polar residues" evidence="1">
    <location>
        <begin position="299"/>
        <end position="326"/>
    </location>
</feature>
<keyword evidence="3" id="KW-1185">Reference proteome</keyword>
<evidence type="ECO:0000313" key="3">
    <source>
        <dbReference type="Proteomes" id="UP001374579"/>
    </source>
</evidence>
<dbReference type="AlphaFoldDB" id="A0AAN9AIA7"/>
<dbReference type="EMBL" id="JBAMIC010004070">
    <property type="protein sequence ID" value="KAK7087461.1"/>
    <property type="molecule type" value="Genomic_DNA"/>
</dbReference>
<evidence type="ECO:0000313" key="2">
    <source>
        <dbReference type="EMBL" id="KAK7087461.1"/>
    </source>
</evidence>
<comment type="caution">
    <text evidence="2">The sequence shown here is derived from an EMBL/GenBank/DDBJ whole genome shotgun (WGS) entry which is preliminary data.</text>
</comment>
<feature type="region of interest" description="Disordered" evidence="1">
    <location>
        <begin position="459"/>
        <end position="494"/>
    </location>
</feature>
<sequence>MEIKRIIVYGDESGASDLSTYCSSSDPQKRPPSPAESDDTKNFQPCACENISETKTKLCLQGFQIPTGETEIPLEGNETSLPPPISVIVEKEGGQCLDPIFLPVADVEDDDSNALVRVRRVETCECGSEVMATTITPVSYLVNEGSLDLAESQVDAVPLTPQFYNQWARLPRTECSDRDVTSGTRRVISLRMLPATGSLKSYSLLNAIARDNQIPIEDLGIMYLNSNKSILPAGGAQNGDKSSLTSVRRVQTLPDFSSSSRSLLTRSAGRGGNGVGPSVLDFRAETVLGASGCETLNSNFLSVPTGQETRRTSLNVNRSLSPASDSSGREAGRERRGVTGNRSSLSKRWQPSSRREPRSASSERQQQQSLSLNMASLLFSQEIDMRDKRYRQCQFVRTRFSTSAKGAREVSDGHRSKVKVTKGKDGGTGTDVDKPAEVTNVQCVDLAEVKQIMLEESGLSSSKDEIRNTASGRSEVSSASSATSSSAAYRHYGSSKSCGKMYPGPFLTVGVNVAPLSPSPIDTSAE</sequence>
<feature type="compositionally biased region" description="Basic and acidic residues" evidence="1">
    <location>
        <begin position="406"/>
        <end position="415"/>
    </location>
</feature>
<feature type="compositionally biased region" description="Polar residues" evidence="1">
    <location>
        <begin position="16"/>
        <end position="26"/>
    </location>
</feature>
<dbReference type="Proteomes" id="UP001374579">
    <property type="component" value="Unassembled WGS sequence"/>
</dbReference>